<name>A0A0A1WX01_ZEUCU</name>
<protein>
    <submittedName>
        <fullName evidence="1">Uncharacterized protein</fullName>
    </submittedName>
</protein>
<sequence>MDNSFGQEIPVSGKDAAATSLLNQFILGQLREKQGSGEIESPNGFVLPKLQMGNSKAGNFVIPPLKLSHTTNNKLCNVKLSSMIIAQTPKHNHTTDAIGEISSGVNNLQVNDTKNETKIGLSNHAIDLTAALSTVTGIIVQNKKTVSPPAEDFHIPFIECDREEKPILLPIINNCYQTSRDISTISNSKRLALPSSCGRIICLKYKRTHPLPKISHVFKVKHKIHRFHFDTKSPDDIVLATLNKYHRQY</sequence>
<reference evidence="1" key="1">
    <citation type="submission" date="2014-11" db="EMBL/GenBank/DDBJ databases">
        <authorList>
            <person name="Geib S."/>
        </authorList>
    </citation>
    <scope>NUCLEOTIDE SEQUENCE</scope>
</reference>
<organism evidence="1">
    <name type="scientific">Zeugodacus cucurbitae</name>
    <name type="common">Melon fruit fly</name>
    <name type="synonym">Bactrocera cucurbitae</name>
    <dbReference type="NCBI Taxonomy" id="28588"/>
    <lineage>
        <taxon>Eukaryota</taxon>
        <taxon>Metazoa</taxon>
        <taxon>Ecdysozoa</taxon>
        <taxon>Arthropoda</taxon>
        <taxon>Hexapoda</taxon>
        <taxon>Insecta</taxon>
        <taxon>Pterygota</taxon>
        <taxon>Neoptera</taxon>
        <taxon>Endopterygota</taxon>
        <taxon>Diptera</taxon>
        <taxon>Brachycera</taxon>
        <taxon>Muscomorpha</taxon>
        <taxon>Tephritoidea</taxon>
        <taxon>Tephritidae</taxon>
        <taxon>Zeugodacus</taxon>
        <taxon>Zeugodacus</taxon>
    </lineage>
</organism>
<dbReference type="AlphaFoldDB" id="A0A0A1WX01"/>
<accession>A0A0A1WX01</accession>
<dbReference type="EMBL" id="GBXI01011237">
    <property type="protein sequence ID" value="JAD03055.1"/>
    <property type="molecule type" value="Transcribed_RNA"/>
</dbReference>
<proteinExistence type="predicted"/>
<reference evidence="1" key="2">
    <citation type="journal article" date="2015" name="Gigascience">
        <title>Reconstructing a comprehensive transcriptome assembly of a white-pupal translocated strain of the pest fruit fly Bactrocera cucurbitae.</title>
        <authorList>
            <person name="Sim S.B."/>
            <person name="Calla B."/>
            <person name="Hall B."/>
            <person name="DeRego T."/>
            <person name="Geib S.M."/>
        </authorList>
    </citation>
    <scope>NUCLEOTIDE SEQUENCE</scope>
</reference>
<gene>
    <name evidence="1" type="ORF">g.9451</name>
</gene>
<evidence type="ECO:0000313" key="1">
    <source>
        <dbReference type="EMBL" id="JAD03055.1"/>
    </source>
</evidence>